<reference evidence="2" key="1">
    <citation type="journal article" date="2007" name="PLoS ONE">
        <title>The first genome sequence of an elite grapevine cultivar (Pinot noir Vitis vinifera L.): coping with a highly heterozygous genome.</title>
        <authorList>
            <person name="Velasco R."/>
            <person name="Zharkikh A."/>
            <person name="Troggio M."/>
            <person name="Cartwright D.A."/>
            <person name="Cestaro A."/>
            <person name="Pruss D."/>
            <person name="Pindo M."/>
            <person name="FitzGerald L.M."/>
            <person name="Vezzulli S."/>
            <person name="Reid J."/>
            <person name="Malacarne G."/>
            <person name="Iliev D."/>
            <person name="Coppola G."/>
            <person name="Wardell B."/>
            <person name="Micheletti D."/>
            <person name="Macalma T."/>
            <person name="Facci M."/>
            <person name="Mitchell J.T."/>
            <person name="Perazzolli M."/>
            <person name="Eldredge G."/>
            <person name="Gatto P."/>
            <person name="Oyzerski R."/>
            <person name="Moretto M."/>
            <person name="Gutin N."/>
            <person name="Stefanini M."/>
            <person name="Chen Y."/>
            <person name="Segala C."/>
            <person name="Davenport C."/>
            <person name="Dematte L."/>
            <person name="Mraz A."/>
            <person name="Battilana J."/>
            <person name="Stormo K."/>
            <person name="Costa F."/>
            <person name="Tao Q."/>
            <person name="Si-Ammour A."/>
            <person name="Harkins T."/>
            <person name="Lackey A."/>
            <person name="Perbost C."/>
            <person name="Taillon B."/>
            <person name="Stella A."/>
            <person name="Solovyev V."/>
            <person name="Fawcett J.A."/>
            <person name="Sterck L."/>
            <person name="Vandepoele K."/>
            <person name="Grando S.M."/>
            <person name="Toppo S."/>
            <person name="Moser C."/>
            <person name="Lanchbury J."/>
            <person name="Bogden R."/>
            <person name="Skolnick M."/>
            <person name="Sgaramella V."/>
            <person name="Bhatnagar S.K."/>
            <person name="Fontana P."/>
            <person name="Gutin A."/>
            <person name="Van de Peer Y."/>
            <person name="Salamini F."/>
            <person name="Viola R."/>
        </authorList>
    </citation>
    <scope>NUCLEOTIDE SEQUENCE</scope>
</reference>
<dbReference type="EMBL" id="AM465621">
    <property type="protein sequence ID" value="CAN79126.1"/>
    <property type="molecule type" value="Genomic_DNA"/>
</dbReference>
<protein>
    <submittedName>
        <fullName evidence="2">Uncharacterized protein</fullName>
    </submittedName>
</protein>
<dbReference type="AlphaFoldDB" id="A5BNH6"/>
<evidence type="ECO:0000313" key="2">
    <source>
        <dbReference type="EMBL" id="CAN79126.1"/>
    </source>
</evidence>
<proteinExistence type="predicted"/>
<accession>A5BNH6</accession>
<evidence type="ECO:0000256" key="1">
    <source>
        <dbReference type="SAM" id="MobiDB-lite"/>
    </source>
</evidence>
<feature type="region of interest" description="Disordered" evidence="1">
    <location>
        <begin position="1"/>
        <end position="92"/>
    </location>
</feature>
<sequence>MARIKGGHTDSSLSRNQRPRASFPQDSTSQAPEAPTIPSSEAKRVRTSGPGESSRPSQPDPRAPIDSQCPSGMSPEAIIKGPMVTTPPIDGN</sequence>
<name>A5BNH6_VITVI</name>
<organism evidence="2">
    <name type="scientific">Vitis vinifera</name>
    <name type="common">Grape</name>
    <dbReference type="NCBI Taxonomy" id="29760"/>
    <lineage>
        <taxon>Eukaryota</taxon>
        <taxon>Viridiplantae</taxon>
        <taxon>Streptophyta</taxon>
        <taxon>Embryophyta</taxon>
        <taxon>Tracheophyta</taxon>
        <taxon>Spermatophyta</taxon>
        <taxon>Magnoliopsida</taxon>
        <taxon>eudicotyledons</taxon>
        <taxon>Gunneridae</taxon>
        <taxon>Pentapetalae</taxon>
        <taxon>rosids</taxon>
        <taxon>Vitales</taxon>
        <taxon>Vitaceae</taxon>
        <taxon>Viteae</taxon>
        <taxon>Vitis</taxon>
    </lineage>
</organism>
<gene>
    <name evidence="2" type="ORF">VITISV_032911</name>
</gene>